<reference evidence="1 2" key="1">
    <citation type="submission" date="2021-07" db="EMBL/GenBank/DDBJ databases">
        <title>complete genome sequencing of Tessaracoccus sp.J1M15.</title>
        <authorList>
            <person name="Bae J.-W."/>
            <person name="Kim D.-y."/>
        </authorList>
    </citation>
    <scope>NUCLEOTIDE SEQUENCE [LARGE SCALE GENOMIC DNA]</scope>
    <source>
        <strain evidence="1 2">J1M15</strain>
    </source>
</reference>
<name>A0ABX8SKB9_9ACTN</name>
<dbReference type="Proteomes" id="UP000824504">
    <property type="component" value="Chromosome"/>
</dbReference>
<dbReference type="EMBL" id="CP079216">
    <property type="protein sequence ID" value="QXT63791.1"/>
    <property type="molecule type" value="Genomic_DNA"/>
</dbReference>
<protein>
    <recommendedName>
        <fullName evidence="3">DUF2877 domain-containing protein</fullName>
    </recommendedName>
</protein>
<proteinExistence type="predicted"/>
<sequence length="432" mass="46117">MTVELSGAAPEVFDSRITTDVVELVGSGRLRRLGIEFGQGWLTPRESADGVGIDVEHEIGARASVRIRPGRRVRIELTVESIVEDVITVHGPVMWVSGQHEPISWHAGATAEIVLPSEHGPGLLTQRRGISTPGGEPGMSYPLDEELSLRPRQAMSAAWTYEAFPGGLLDVPAEPGWLPLVRHVPIGRAVEISAPDGLVQLVGDGTVEDVDGEFEVYPPEGLTAMEVWGPGGRTLVEVGAYEDLAVLRRRLVDEQGSDDVWAYVAARSIAEGPFSDSVLDRIDWALGGYEEEPTAWSVCAALLASHVGLPLTEQAQRGAAEVLSRGGVDDALLLALHGLAPAELLTGGWPIGDFGQRGLEALARLSYGRIHTDGRRERGRDVAVARLYAAGLGETERGLHAAACAQGAEGRLMCMLTTRPDPLDLAWLSVGA</sequence>
<organism evidence="1 2">
    <name type="scientific">Tessaracoccus palaemonis</name>
    <dbReference type="NCBI Taxonomy" id="2829499"/>
    <lineage>
        <taxon>Bacteria</taxon>
        <taxon>Bacillati</taxon>
        <taxon>Actinomycetota</taxon>
        <taxon>Actinomycetes</taxon>
        <taxon>Propionibacteriales</taxon>
        <taxon>Propionibacteriaceae</taxon>
        <taxon>Tessaracoccus</taxon>
    </lineage>
</organism>
<keyword evidence="2" id="KW-1185">Reference proteome</keyword>
<dbReference type="RefSeq" id="WP_219083718.1">
    <property type="nucleotide sequence ID" value="NZ_CP079216.1"/>
</dbReference>
<gene>
    <name evidence="1" type="ORF">KDB89_04780</name>
</gene>
<evidence type="ECO:0008006" key="3">
    <source>
        <dbReference type="Google" id="ProtNLM"/>
    </source>
</evidence>
<accession>A0ABX8SKB9</accession>
<evidence type="ECO:0000313" key="1">
    <source>
        <dbReference type="EMBL" id="QXT63791.1"/>
    </source>
</evidence>
<evidence type="ECO:0000313" key="2">
    <source>
        <dbReference type="Proteomes" id="UP000824504"/>
    </source>
</evidence>